<dbReference type="InterPro" id="IPR025455">
    <property type="entry name" value="DUF4276"/>
</dbReference>
<keyword evidence="2" id="KW-1185">Reference proteome</keyword>
<gene>
    <name evidence="1" type="ORF">SAMN04487931_11038</name>
</gene>
<organism evidence="1 2">
    <name type="scientific">Desulfobacula phenolica</name>
    <dbReference type="NCBI Taxonomy" id="90732"/>
    <lineage>
        <taxon>Bacteria</taxon>
        <taxon>Pseudomonadati</taxon>
        <taxon>Thermodesulfobacteriota</taxon>
        <taxon>Desulfobacteria</taxon>
        <taxon>Desulfobacterales</taxon>
        <taxon>Desulfobacteraceae</taxon>
        <taxon>Desulfobacula</taxon>
    </lineage>
</organism>
<name>A0A1H2J0F9_9BACT</name>
<evidence type="ECO:0000313" key="1">
    <source>
        <dbReference type="EMBL" id="SDU49558.1"/>
    </source>
</evidence>
<protein>
    <recommendedName>
        <fullName evidence="3">DUF4276 family protein</fullName>
    </recommendedName>
</protein>
<dbReference type="Pfam" id="PF14103">
    <property type="entry name" value="DUF4276"/>
    <property type="match status" value="1"/>
</dbReference>
<dbReference type="AlphaFoldDB" id="A0A1H2J0F9"/>
<dbReference type="Proteomes" id="UP000199608">
    <property type="component" value="Unassembled WGS sequence"/>
</dbReference>
<dbReference type="EMBL" id="FNLL01000010">
    <property type="protein sequence ID" value="SDU49558.1"/>
    <property type="molecule type" value="Genomic_DNA"/>
</dbReference>
<evidence type="ECO:0008006" key="3">
    <source>
        <dbReference type="Google" id="ProtNLM"/>
    </source>
</evidence>
<evidence type="ECO:0000313" key="2">
    <source>
        <dbReference type="Proteomes" id="UP000199608"/>
    </source>
</evidence>
<sequence length="211" mass="24687">MRFILFVEGYTEDKTLPQFLKKWLDPRLTDPVGIRTVRFEGWPQLLKDAPLKARMHLNGPAKHDIIAVISLLDLYGPTFYPKRLTKYTERYNWAKKHMEKAVGQPKFFQFFAVHEVEAWLLSQPDIFPLKIKKAFPPKIHNPETVNFNEPPAKLLERLYSSHMPRSYKKVVNGKEFFSKLDPNIAYQKCPKLKELLDKMLNLAKKSQSTAT</sequence>
<accession>A0A1H2J0F9</accession>
<proteinExistence type="predicted"/>
<reference evidence="2" key="1">
    <citation type="submission" date="2016-10" db="EMBL/GenBank/DDBJ databases">
        <authorList>
            <person name="Varghese N."/>
            <person name="Submissions S."/>
        </authorList>
    </citation>
    <scope>NUCLEOTIDE SEQUENCE [LARGE SCALE GENOMIC DNA]</scope>
    <source>
        <strain evidence="2">DSM 3384</strain>
    </source>
</reference>
<dbReference type="RefSeq" id="WP_092236281.1">
    <property type="nucleotide sequence ID" value="NZ_FNLL01000010.1"/>
</dbReference>